<feature type="repeat" description="Solcar" evidence="8">
    <location>
        <begin position="192"/>
        <end position="276"/>
    </location>
</feature>
<evidence type="ECO:0000256" key="8">
    <source>
        <dbReference type="PROSITE-ProRule" id="PRU00282"/>
    </source>
</evidence>
<dbReference type="AlphaFoldDB" id="A0A1A9VYF9"/>
<dbReference type="Gene3D" id="1.50.40.10">
    <property type="entry name" value="Mitochondrial carrier domain"/>
    <property type="match status" value="1"/>
</dbReference>
<keyword evidence="11" id="KW-1185">Reference proteome</keyword>
<feature type="repeat" description="Solcar" evidence="8">
    <location>
        <begin position="92"/>
        <end position="183"/>
    </location>
</feature>
<evidence type="ECO:0008006" key="12">
    <source>
        <dbReference type="Google" id="ProtNLM"/>
    </source>
</evidence>
<dbReference type="PROSITE" id="PS50920">
    <property type="entry name" value="SOLCAR"/>
    <property type="match status" value="3"/>
</dbReference>
<keyword evidence="6" id="KW-1133">Transmembrane helix</keyword>
<dbReference type="GO" id="GO:0016020">
    <property type="term" value="C:membrane"/>
    <property type="evidence" value="ECO:0007669"/>
    <property type="project" value="UniProtKB-SubCell"/>
</dbReference>
<organism evidence="10 11">
    <name type="scientific">Glossina austeni</name>
    <name type="common">Savannah tsetse fly</name>
    <dbReference type="NCBI Taxonomy" id="7395"/>
    <lineage>
        <taxon>Eukaryota</taxon>
        <taxon>Metazoa</taxon>
        <taxon>Ecdysozoa</taxon>
        <taxon>Arthropoda</taxon>
        <taxon>Hexapoda</taxon>
        <taxon>Insecta</taxon>
        <taxon>Pterygota</taxon>
        <taxon>Neoptera</taxon>
        <taxon>Endopterygota</taxon>
        <taxon>Diptera</taxon>
        <taxon>Brachycera</taxon>
        <taxon>Muscomorpha</taxon>
        <taxon>Hippoboscoidea</taxon>
        <taxon>Glossinidae</taxon>
        <taxon>Glossina</taxon>
    </lineage>
</organism>
<comment type="subcellular location">
    <subcellularLocation>
        <location evidence="1">Membrane</location>
        <topology evidence="1">Multi-pass membrane protein</topology>
    </subcellularLocation>
</comment>
<keyword evidence="5" id="KW-0677">Repeat</keyword>
<evidence type="ECO:0000313" key="11">
    <source>
        <dbReference type="Proteomes" id="UP000078200"/>
    </source>
</evidence>
<keyword evidence="4 8" id="KW-0812">Transmembrane</keyword>
<name>A0A1A9VYF9_GLOAU</name>
<dbReference type="InterPro" id="IPR023395">
    <property type="entry name" value="MCP_dom_sf"/>
</dbReference>
<keyword evidence="7 8" id="KW-0472">Membrane</keyword>
<comment type="similarity">
    <text evidence="2 9">Belongs to the mitochondrial carrier (TC 2.A.29) family.</text>
</comment>
<evidence type="ECO:0000256" key="3">
    <source>
        <dbReference type="ARBA" id="ARBA00022448"/>
    </source>
</evidence>
<evidence type="ECO:0000256" key="9">
    <source>
        <dbReference type="RuleBase" id="RU000488"/>
    </source>
</evidence>
<protein>
    <recommendedName>
        <fullName evidence="12">Mitochondrial dicarboxylate carrier</fullName>
    </recommendedName>
</protein>
<dbReference type="InterPro" id="IPR050391">
    <property type="entry name" value="Mito_Metabolite_Transporter"/>
</dbReference>
<evidence type="ECO:0000313" key="10">
    <source>
        <dbReference type="EnsemblMetazoa" id="GAUT051729-PA"/>
    </source>
</evidence>
<dbReference type="InterPro" id="IPR018108">
    <property type="entry name" value="MCP_transmembrane"/>
</dbReference>
<evidence type="ECO:0000256" key="4">
    <source>
        <dbReference type="ARBA" id="ARBA00022692"/>
    </source>
</evidence>
<dbReference type="VEuPathDB" id="VectorBase:GAUT051729"/>
<evidence type="ECO:0000256" key="7">
    <source>
        <dbReference type="ARBA" id="ARBA00023136"/>
    </source>
</evidence>
<dbReference type="EnsemblMetazoa" id="GAUT051729-RA">
    <property type="protein sequence ID" value="GAUT051729-PA"/>
    <property type="gene ID" value="GAUT051729"/>
</dbReference>
<feature type="repeat" description="Solcar" evidence="8">
    <location>
        <begin position="8"/>
        <end position="88"/>
    </location>
</feature>
<accession>A0A1A9VYF9</accession>
<evidence type="ECO:0000256" key="5">
    <source>
        <dbReference type="ARBA" id="ARBA00022737"/>
    </source>
</evidence>
<dbReference type="Pfam" id="PF00153">
    <property type="entry name" value="Mito_carr"/>
    <property type="match status" value="3"/>
</dbReference>
<sequence>MDSQKRSSRWYFGGLSSAAAIGVTHPFDLIKVHLQTQQLPRKSLRQTAVKIYENGGLLGFYRGISASITRQLTATMARFGIYESGKCHIDSSKISHSIALAMSAGLVGGFIGVPTDLVNVRMQNDIKLPADQQRNYKHVFNGLSRILHEEGAGTLLTGAPVAIGRGMLLTISQNLVYDTSKSYLLRELHFDDNIGLHFTCSLTAGGCATLATQPLDVVKTRLMNAKAGEYGSYLSVITHIGRMGPVGFFKGSIPAFARIGPHTILTFLMMEQLRLHFGQPPANGN</sequence>
<dbReference type="STRING" id="7395.A0A1A9VYF9"/>
<dbReference type="PANTHER" id="PTHR45618">
    <property type="entry name" value="MITOCHONDRIAL DICARBOXYLATE CARRIER-RELATED"/>
    <property type="match status" value="1"/>
</dbReference>
<evidence type="ECO:0000256" key="1">
    <source>
        <dbReference type="ARBA" id="ARBA00004141"/>
    </source>
</evidence>
<evidence type="ECO:0000256" key="2">
    <source>
        <dbReference type="ARBA" id="ARBA00006375"/>
    </source>
</evidence>
<proteinExistence type="inferred from homology"/>
<keyword evidence="3 9" id="KW-0813">Transport</keyword>
<dbReference type="Proteomes" id="UP000078200">
    <property type="component" value="Unassembled WGS sequence"/>
</dbReference>
<evidence type="ECO:0000256" key="6">
    <source>
        <dbReference type="ARBA" id="ARBA00022989"/>
    </source>
</evidence>
<dbReference type="SUPFAM" id="SSF103506">
    <property type="entry name" value="Mitochondrial carrier"/>
    <property type="match status" value="1"/>
</dbReference>
<reference evidence="10" key="1">
    <citation type="submission" date="2020-05" db="UniProtKB">
        <authorList>
            <consortium name="EnsemblMetazoa"/>
        </authorList>
    </citation>
    <scope>IDENTIFICATION</scope>
    <source>
        <strain evidence="10">TTRI</strain>
    </source>
</reference>